<evidence type="ECO:0000256" key="1">
    <source>
        <dbReference type="ARBA" id="ARBA00004651"/>
    </source>
</evidence>
<feature type="domain" description="Major facilitator superfamily (MFS) profile" evidence="10">
    <location>
        <begin position="29"/>
        <end position="433"/>
    </location>
</feature>
<dbReference type="InterPro" id="IPR020846">
    <property type="entry name" value="MFS_dom"/>
</dbReference>
<dbReference type="RefSeq" id="WP_124152473.1">
    <property type="nucleotide sequence ID" value="NZ_RQIS01000013.1"/>
</dbReference>
<dbReference type="Gene3D" id="1.20.1250.20">
    <property type="entry name" value="MFS general substrate transporter like domains"/>
    <property type="match status" value="1"/>
</dbReference>
<feature type="transmembrane region" description="Helical" evidence="9">
    <location>
        <begin position="177"/>
        <end position="195"/>
    </location>
</feature>
<feature type="transmembrane region" description="Helical" evidence="9">
    <location>
        <begin position="408"/>
        <end position="429"/>
    </location>
</feature>
<comment type="subcellular location">
    <subcellularLocation>
        <location evidence="1">Cell membrane</location>
        <topology evidence="1">Multi-pass membrane protein</topology>
    </subcellularLocation>
</comment>
<evidence type="ECO:0000313" key="12">
    <source>
        <dbReference type="Proteomes" id="UP000272778"/>
    </source>
</evidence>
<reference evidence="11 12" key="1">
    <citation type="submission" date="2018-11" db="EMBL/GenBank/DDBJ databases">
        <title>Paraburkholderia sp. DHOA04, isolated from soil.</title>
        <authorList>
            <person name="Gao Z.-H."/>
            <person name="Qiu L.-H."/>
            <person name="Fu J.-C."/>
        </authorList>
    </citation>
    <scope>NUCLEOTIDE SEQUENCE [LARGE SCALE GENOMIC DNA]</scope>
    <source>
        <strain evidence="11 12">DHOA04</strain>
    </source>
</reference>
<evidence type="ECO:0000256" key="5">
    <source>
        <dbReference type="ARBA" id="ARBA00022692"/>
    </source>
</evidence>
<dbReference type="InterPro" id="IPR011701">
    <property type="entry name" value="MFS"/>
</dbReference>
<keyword evidence="6" id="KW-0769">Symport</keyword>
<dbReference type="PROSITE" id="PS00216">
    <property type="entry name" value="SUGAR_TRANSPORT_1"/>
    <property type="match status" value="1"/>
</dbReference>
<feature type="transmembrane region" description="Helical" evidence="9">
    <location>
        <begin position="101"/>
        <end position="125"/>
    </location>
</feature>
<comment type="caution">
    <text evidence="11">The sequence shown here is derived from an EMBL/GenBank/DDBJ whole genome shotgun (WGS) entry which is preliminary data.</text>
</comment>
<proteinExistence type="inferred from homology"/>
<dbReference type="AlphaFoldDB" id="A0A3N6PWU5"/>
<evidence type="ECO:0000256" key="3">
    <source>
        <dbReference type="ARBA" id="ARBA00022448"/>
    </source>
</evidence>
<dbReference type="InterPro" id="IPR051084">
    <property type="entry name" value="H+-coupled_symporters"/>
</dbReference>
<dbReference type="PANTHER" id="PTHR43528">
    <property type="entry name" value="ALPHA-KETOGLUTARATE PERMEASE"/>
    <property type="match status" value="1"/>
</dbReference>
<keyword evidence="12" id="KW-1185">Reference proteome</keyword>
<dbReference type="Proteomes" id="UP000272778">
    <property type="component" value="Unassembled WGS sequence"/>
</dbReference>
<feature type="transmembrane region" description="Helical" evidence="9">
    <location>
        <begin position="378"/>
        <end position="402"/>
    </location>
</feature>
<dbReference type="FunFam" id="1.20.1250.20:FF:000001">
    <property type="entry name" value="Dicarboxylate MFS transporter"/>
    <property type="match status" value="1"/>
</dbReference>
<feature type="transmembrane region" description="Helical" evidence="9">
    <location>
        <begin position="250"/>
        <end position="268"/>
    </location>
</feature>
<dbReference type="InterPro" id="IPR005829">
    <property type="entry name" value="Sugar_transporter_CS"/>
</dbReference>
<dbReference type="SUPFAM" id="SSF103473">
    <property type="entry name" value="MFS general substrate transporter"/>
    <property type="match status" value="1"/>
</dbReference>
<evidence type="ECO:0000256" key="8">
    <source>
        <dbReference type="ARBA" id="ARBA00023136"/>
    </source>
</evidence>
<feature type="transmembrane region" description="Helical" evidence="9">
    <location>
        <begin position="201"/>
        <end position="220"/>
    </location>
</feature>
<dbReference type="InterPro" id="IPR036259">
    <property type="entry name" value="MFS_trans_sf"/>
</dbReference>
<feature type="transmembrane region" description="Helical" evidence="9">
    <location>
        <begin position="131"/>
        <end position="156"/>
    </location>
</feature>
<evidence type="ECO:0000256" key="9">
    <source>
        <dbReference type="SAM" id="Phobius"/>
    </source>
</evidence>
<comment type="similarity">
    <text evidence="2">Belongs to the major facilitator superfamily. Metabolite:H+ Symporter (MHS) family (TC 2.A.1.6) family.</text>
</comment>
<keyword evidence="8 9" id="KW-0472">Membrane</keyword>
<dbReference type="PROSITE" id="PS50850">
    <property type="entry name" value="MFS"/>
    <property type="match status" value="1"/>
</dbReference>
<dbReference type="GO" id="GO:0015293">
    <property type="term" value="F:symporter activity"/>
    <property type="evidence" value="ECO:0007669"/>
    <property type="project" value="UniProtKB-KW"/>
</dbReference>
<protein>
    <submittedName>
        <fullName evidence="11">MFS transporter</fullName>
    </submittedName>
</protein>
<accession>A0A3N6PWU5</accession>
<dbReference type="PROSITE" id="PS00217">
    <property type="entry name" value="SUGAR_TRANSPORT_2"/>
    <property type="match status" value="1"/>
</dbReference>
<evidence type="ECO:0000256" key="2">
    <source>
        <dbReference type="ARBA" id="ARBA00008240"/>
    </source>
</evidence>
<keyword evidence="7 9" id="KW-1133">Transmembrane helix</keyword>
<feature type="transmembrane region" description="Helical" evidence="9">
    <location>
        <begin position="65"/>
        <end position="89"/>
    </location>
</feature>
<feature type="transmembrane region" description="Helical" evidence="9">
    <location>
        <begin position="41"/>
        <end position="59"/>
    </location>
</feature>
<gene>
    <name evidence="11" type="ORF">D1Y85_18200</name>
</gene>
<name>A0A3N6PWU5_9BURK</name>
<sequence>MTTTSSAFKAGVQDRGSVHQTRPAISRAAVAGAVAGNALEFYDFVIYAFFAVYIGKAFFPVSGEYGSLLASMATFGVGFLMRPLGAVLIGRFADRAGRKPAMILTVALITVGTLGLAATPAYSAIGVAAPVIVVICRLIQGFALGGEVGPSTALLVEAAPSHRRGLYTSWQLASQGIAVTAGGVIGVAISLMLTTSQLASWGWRVPFLFSLLLVPVAVYIRRNIPETLEDTPKAEAAGNKESRLSGNLRYVVLGTLVLLAGAVSSQVGNYMTTYAIQVLKLPPTLAQMSVLAGGVLTFVFGLAGGLICDAWGRKAAMIVPRVALAVLIVPMFWWLSTAPSATSLLIATAVLASLTAASAAAGMVAIPELMPARYRSTGIAITYGVGTAIFGGTTQFAVTWIIAVTHSALAPAYYVVATSVISLVATFLLPETRNRHIGD</sequence>
<dbReference type="Pfam" id="PF07690">
    <property type="entry name" value="MFS_1"/>
    <property type="match status" value="1"/>
</dbReference>
<feature type="transmembrane region" description="Helical" evidence="9">
    <location>
        <begin position="341"/>
        <end position="366"/>
    </location>
</feature>
<dbReference type="OrthoDB" id="6766492at2"/>
<dbReference type="GO" id="GO:0005886">
    <property type="term" value="C:plasma membrane"/>
    <property type="evidence" value="ECO:0007669"/>
    <property type="project" value="UniProtKB-SubCell"/>
</dbReference>
<dbReference type="EMBL" id="RQIS01000013">
    <property type="protein sequence ID" value="RQH04396.1"/>
    <property type="molecule type" value="Genomic_DNA"/>
</dbReference>
<keyword evidence="3" id="KW-0813">Transport</keyword>
<evidence type="ECO:0000256" key="4">
    <source>
        <dbReference type="ARBA" id="ARBA00022475"/>
    </source>
</evidence>
<dbReference type="PANTHER" id="PTHR43528:SF3">
    <property type="entry name" value="CITRATE-PROTON SYMPORTER"/>
    <property type="match status" value="1"/>
</dbReference>
<evidence type="ECO:0000256" key="6">
    <source>
        <dbReference type="ARBA" id="ARBA00022847"/>
    </source>
</evidence>
<organism evidence="11 12">
    <name type="scientific">Paraburkholderia dinghuensis</name>
    <dbReference type="NCBI Taxonomy" id="2305225"/>
    <lineage>
        <taxon>Bacteria</taxon>
        <taxon>Pseudomonadati</taxon>
        <taxon>Pseudomonadota</taxon>
        <taxon>Betaproteobacteria</taxon>
        <taxon>Burkholderiales</taxon>
        <taxon>Burkholderiaceae</taxon>
        <taxon>Paraburkholderia</taxon>
    </lineage>
</organism>
<evidence type="ECO:0000313" key="11">
    <source>
        <dbReference type="EMBL" id="RQH04396.1"/>
    </source>
</evidence>
<keyword evidence="4" id="KW-1003">Cell membrane</keyword>
<evidence type="ECO:0000259" key="10">
    <source>
        <dbReference type="PROSITE" id="PS50850"/>
    </source>
</evidence>
<evidence type="ECO:0000256" key="7">
    <source>
        <dbReference type="ARBA" id="ARBA00022989"/>
    </source>
</evidence>
<feature type="transmembrane region" description="Helical" evidence="9">
    <location>
        <begin position="315"/>
        <end position="335"/>
    </location>
</feature>
<keyword evidence="5 9" id="KW-0812">Transmembrane</keyword>
<feature type="transmembrane region" description="Helical" evidence="9">
    <location>
        <begin position="288"/>
        <end position="308"/>
    </location>
</feature>